<dbReference type="GO" id="GO:0033063">
    <property type="term" value="C:Rad51B-Rad51C-Rad51D-XRCC2 complex"/>
    <property type="evidence" value="ECO:0007669"/>
    <property type="project" value="TreeGrafter"/>
</dbReference>
<evidence type="ECO:0000256" key="4">
    <source>
        <dbReference type="ARBA" id="ARBA00022840"/>
    </source>
</evidence>
<keyword evidence="6" id="KW-0539">Nucleus</keyword>
<evidence type="ECO:0000256" key="3">
    <source>
        <dbReference type="ARBA" id="ARBA00022763"/>
    </source>
</evidence>
<dbReference type="InterPro" id="IPR020588">
    <property type="entry name" value="RecA_ATP-bd"/>
</dbReference>
<organism evidence="9 10">
    <name type="scientific">Reticulomyxa filosa</name>
    <dbReference type="NCBI Taxonomy" id="46433"/>
    <lineage>
        <taxon>Eukaryota</taxon>
        <taxon>Sar</taxon>
        <taxon>Rhizaria</taxon>
        <taxon>Retaria</taxon>
        <taxon>Foraminifera</taxon>
        <taxon>Monothalamids</taxon>
        <taxon>Reticulomyxidae</taxon>
        <taxon>Reticulomyxa</taxon>
    </lineage>
</organism>
<keyword evidence="3" id="KW-0227">DNA damage</keyword>
<gene>
    <name evidence="9" type="ORF">RFI_01478</name>
</gene>
<dbReference type="GO" id="GO:0000707">
    <property type="term" value="P:meiotic DNA recombinase assembly"/>
    <property type="evidence" value="ECO:0007669"/>
    <property type="project" value="TreeGrafter"/>
</dbReference>
<keyword evidence="5" id="KW-0234">DNA repair</keyword>
<keyword evidence="4" id="KW-0067">ATP-binding</keyword>
<name>X6PBZ7_RETFI</name>
<dbReference type="InterPro" id="IPR013632">
    <property type="entry name" value="Rad51_C"/>
</dbReference>
<evidence type="ECO:0000313" key="9">
    <source>
        <dbReference type="EMBL" id="ETO35584.1"/>
    </source>
</evidence>
<proteinExistence type="predicted"/>
<comment type="caution">
    <text evidence="9">The sequence shown here is derived from an EMBL/GenBank/DDBJ whole genome shotgun (WGS) entry which is preliminary data.</text>
</comment>
<dbReference type="GO" id="GO:0000400">
    <property type="term" value="F:four-way junction DNA binding"/>
    <property type="evidence" value="ECO:0007669"/>
    <property type="project" value="TreeGrafter"/>
</dbReference>
<dbReference type="InterPro" id="IPR052093">
    <property type="entry name" value="HR_Repair_Mediator"/>
</dbReference>
<dbReference type="PANTHER" id="PTHR46239:SF1">
    <property type="entry name" value="DNA REPAIR PROTEIN RAD51 HOMOLOG 3"/>
    <property type="match status" value="1"/>
</dbReference>
<dbReference type="GO" id="GO:0033065">
    <property type="term" value="C:Rad51C-XRCC3 complex"/>
    <property type="evidence" value="ECO:0007669"/>
    <property type="project" value="TreeGrafter"/>
</dbReference>
<dbReference type="PANTHER" id="PTHR46239">
    <property type="entry name" value="DNA REPAIR PROTEIN RAD51 HOMOLOG 3 RAD51C"/>
    <property type="match status" value="1"/>
</dbReference>
<feature type="non-terminal residue" evidence="9">
    <location>
        <position position="1"/>
    </location>
</feature>
<dbReference type="OrthoDB" id="5957327at2759"/>
<dbReference type="SMART" id="SM00382">
    <property type="entry name" value="AAA"/>
    <property type="match status" value="1"/>
</dbReference>
<dbReference type="InterPro" id="IPR003593">
    <property type="entry name" value="AAA+_ATPase"/>
</dbReference>
<dbReference type="Gene3D" id="3.40.50.300">
    <property type="entry name" value="P-loop containing nucleotide triphosphate hydrolases"/>
    <property type="match status" value="1"/>
</dbReference>
<dbReference type="GO" id="GO:0007131">
    <property type="term" value="P:reciprocal meiotic recombination"/>
    <property type="evidence" value="ECO:0007669"/>
    <property type="project" value="TreeGrafter"/>
</dbReference>
<sequence>DWTIKRLEKEIDETNLSDQYEKNIEDVNRNNAKIVTSHKYLDTNVLNGGIGKREITEICGLSGSGKTPFVMQLALNCAMIPSQLGGLSTYPNTKAVIIDTTQRIKMSRLYEISEHLWKNLNEMMKRRKALLSHPSSTASTSLSSSNLNETGSGVLKKDYLDRIYLFKIYSQEQFLAMFFENILYEFMKKPENKFVKLIIIDDFTYYLKHIDKVHGSKIAYSSNTVLQIGQILQTIADEFDCAVVVVNTLTTKFYSAVGNASGDAWDFTTGNVLITPSLGNVWSHFITNRLLFYISDNKKIIRVAKSPFIPVGTTCEFFIGKQGFSHIPMQT</sequence>
<dbReference type="OMA" id="GETTEIC"/>
<dbReference type="AlphaFoldDB" id="X6PBZ7"/>
<evidence type="ECO:0000256" key="7">
    <source>
        <dbReference type="ARBA" id="ARBA00040674"/>
    </source>
</evidence>
<keyword evidence="2" id="KW-0547">Nucleotide-binding</keyword>
<reference evidence="9 10" key="1">
    <citation type="journal article" date="2013" name="Curr. Biol.">
        <title>The Genome of the Foraminiferan Reticulomyxa filosa.</title>
        <authorList>
            <person name="Glockner G."/>
            <person name="Hulsmann N."/>
            <person name="Schleicher M."/>
            <person name="Noegel A.A."/>
            <person name="Eichinger L."/>
            <person name="Gallinger C."/>
            <person name="Pawlowski J."/>
            <person name="Sierra R."/>
            <person name="Euteneuer U."/>
            <person name="Pillet L."/>
            <person name="Moustafa A."/>
            <person name="Platzer M."/>
            <person name="Groth M."/>
            <person name="Szafranski K."/>
            <person name="Schliwa M."/>
        </authorList>
    </citation>
    <scope>NUCLEOTIDE SEQUENCE [LARGE SCALE GENOMIC DNA]</scope>
</reference>
<dbReference type="GO" id="GO:0140664">
    <property type="term" value="F:ATP-dependent DNA damage sensor activity"/>
    <property type="evidence" value="ECO:0007669"/>
    <property type="project" value="InterPro"/>
</dbReference>
<evidence type="ECO:0000256" key="6">
    <source>
        <dbReference type="ARBA" id="ARBA00023242"/>
    </source>
</evidence>
<evidence type="ECO:0000256" key="1">
    <source>
        <dbReference type="ARBA" id="ARBA00004123"/>
    </source>
</evidence>
<dbReference type="PROSITE" id="PS50162">
    <property type="entry name" value="RECA_2"/>
    <property type="match status" value="1"/>
</dbReference>
<evidence type="ECO:0000313" key="10">
    <source>
        <dbReference type="Proteomes" id="UP000023152"/>
    </source>
</evidence>
<feature type="domain" description="RecA family profile 1" evidence="8">
    <location>
        <begin position="30"/>
        <end position="249"/>
    </location>
</feature>
<dbReference type="SUPFAM" id="SSF52540">
    <property type="entry name" value="P-loop containing nucleoside triphosphate hydrolases"/>
    <property type="match status" value="1"/>
</dbReference>
<evidence type="ECO:0000259" key="8">
    <source>
        <dbReference type="PROSITE" id="PS50162"/>
    </source>
</evidence>
<evidence type="ECO:0000256" key="5">
    <source>
        <dbReference type="ARBA" id="ARBA00023204"/>
    </source>
</evidence>
<protein>
    <recommendedName>
        <fullName evidence="7">DNA repair protein RAD51 homolog 3</fullName>
    </recommendedName>
</protein>
<dbReference type="GO" id="GO:0005524">
    <property type="term" value="F:ATP binding"/>
    <property type="evidence" value="ECO:0007669"/>
    <property type="project" value="UniProtKB-KW"/>
</dbReference>
<evidence type="ECO:0000256" key="2">
    <source>
        <dbReference type="ARBA" id="ARBA00022741"/>
    </source>
</evidence>
<comment type="subcellular location">
    <subcellularLocation>
        <location evidence="1">Nucleus</location>
    </subcellularLocation>
</comment>
<dbReference type="Pfam" id="PF08423">
    <property type="entry name" value="Rad51"/>
    <property type="match status" value="2"/>
</dbReference>
<accession>X6PBZ7</accession>
<dbReference type="GO" id="GO:0008821">
    <property type="term" value="F:crossover junction DNA endonuclease activity"/>
    <property type="evidence" value="ECO:0007669"/>
    <property type="project" value="TreeGrafter"/>
</dbReference>
<keyword evidence="10" id="KW-1185">Reference proteome</keyword>
<dbReference type="GO" id="GO:0005657">
    <property type="term" value="C:replication fork"/>
    <property type="evidence" value="ECO:0007669"/>
    <property type="project" value="TreeGrafter"/>
</dbReference>
<dbReference type="InterPro" id="IPR027417">
    <property type="entry name" value="P-loop_NTPase"/>
</dbReference>
<dbReference type="Proteomes" id="UP000023152">
    <property type="component" value="Unassembled WGS sequence"/>
</dbReference>
<dbReference type="EMBL" id="ASPP01001500">
    <property type="protein sequence ID" value="ETO35584.1"/>
    <property type="molecule type" value="Genomic_DNA"/>
</dbReference>